<comment type="caution">
    <text evidence="1">The sequence shown here is derived from an EMBL/GenBank/DDBJ whole genome shotgun (WGS) entry which is preliminary data.</text>
</comment>
<organism evidence="1 2">
    <name type="scientific">Sporolactobacillus shoreicorticis</name>
    <dbReference type="NCBI Taxonomy" id="1923877"/>
    <lineage>
        <taxon>Bacteria</taxon>
        <taxon>Bacillati</taxon>
        <taxon>Bacillota</taxon>
        <taxon>Bacilli</taxon>
        <taxon>Bacillales</taxon>
        <taxon>Sporolactobacillaceae</taxon>
        <taxon>Sporolactobacillus</taxon>
    </lineage>
</organism>
<evidence type="ECO:0000313" key="1">
    <source>
        <dbReference type="EMBL" id="MFD2694958.1"/>
    </source>
</evidence>
<protein>
    <submittedName>
        <fullName evidence="1">Uncharacterized protein</fullName>
    </submittedName>
</protein>
<reference evidence="2" key="1">
    <citation type="journal article" date="2019" name="Int. J. Syst. Evol. Microbiol.">
        <title>The Global Catalogue of Microorganisms (GCM) 10K type strain sequencing project: providing services to taxonomists for standard genome sequencing and annotation.</title>
        <authorList>
            <consortium name="The Broad Institute Genomics Platform"/>
            <consortium name="The Broad Institute Genome Sequencing Center for Infectious Disease"/>
            <person name="Wu L."/>
            <person name="Ma J."/>
        </authorList>
    </citation>
    <scope>NUCLEOTIDE SEQUENCE [LARGE SCALE GENOMIC DNA]</scope>
    <source>
        <strain evidence="2">TISTR 2466</strain>
    </source>
</reference>
<keyword evidence="2" id="KW-1185">Reference proteome</keyword>
<dbReference type="RefSeq" id="WP_253064589.1">
    <property type="nucleotide sequence ID" value="NZ_JAMXWM010000031.1"/>
</dbReference>
<accession>A0ABW5S6D6</accession>
<proteinExistence type="predicted"/>
<gene>
    <name evidence="1" type="ORF">ACFSUE_15185</name>
</gene>
<dbReference type="Proteomes" id="UP001597399">
    <property type="component" value="Unassembled WGS sequence"/>
</dbReference>
<dbReference type="EMBL" id="JBHUMQ010000034">
    <property type="protein sequence ID" value="MFD2694958.1"/>
    <property type="molecule type" value="Genomic_DNA"/>
</dbReference>
<sequence length="74" mass="8170">MNQSHFAELVIFQQALAEQDLKTTLSLSLASKTDAEKGFYAGMAQANHSEIKRLRKLYEICLANEKNAGQGALN</sequence>
<evidence type="ECO:0000313" key="2">
    <source>
        <dbReference type="Proteomes" id="UP001597399"/>
    </source>
</evidence>
<name>A0ABW5S6D6_9BACL</name>